<dbReference type="Gene3D" id="3.80.10.10">
    <property type="entry name" value="Ribonuclease Inhibitor"/>
    <property type="match status" value="3"/>
</dbReference>
<protein>
    <recommendedName>
        <fullName evidence="4">F-box domain-containing protein</fullName>
    </recommendedName>
</protein>
<reference evidence="2" key="1">
    <citation type="journal article" date="2020" name="Fungal Divers.">
        <title>Resolving the Mortierellaceae phylogeny through synthesis of multi-gene phylogenetics and phylogenomics.</title>
        <authorList>
            <person name="Vandepol N."/>
            <person name="Liber J."/>
            <person name="Desiro A."/>
            <person name="Na H."/>
            <person name="Kennedy M."/>
            <person name="Barry K."/>
            <person name="Grigoriev I.V."/>
            <person name="Miller A.N."/>
            <person name="O'Donnell K."/>
            <person name="Stajich J.E."/>
            <person name="Bonito G."/>
        </authorList>
    </citation>
    <scope>NUCLEOTIDE SEQUENCE</scope>
    <source>
        <strain evidence="2">NRRL 2769</strain>
    </source>
</reference>
<organism evidence="2 3">
    <name type="scientific">Entomortierella chlamydospora</name>
    <dbReference type="NCBI Taxonomy" id="101097"/>
    <lineage>
        <taxon>Eukaryota</taxon>
        <taxon>Fungi</taxon>
        <taxon>Fungi incertae sedis</taxon>
        <taxon>Mucoromycota</taxon>
        <taxon>Mortierellomycotina</taxon>
        <taxon>Mortierellomycetes</taxon>
        <taxon>Mortierellales</taxon>
        <taxon>Mortierellaceae</taxon>
        <taxon>Entomortierella</taxon>
    </lineage>
</organism>
<dbReference type="Proteomes" id="UP000703661">
    <property type="component" value="Unassembled WGS sequence"/>
</dbReference>
<accession>A0A9P6N2B4</accession>
<dbReference type="PANTHER" id="PTHR13318:SF95">
    <property type="entry name" value="F-BOX PROTEIN YLR352W"/>
    <property type="match status" value="1"/>
</dbReference>
<dbReference type="GO" id="GO:0031146">
    <property type="term" value="P:SCF-dependent proteasomal ubiquitin-dependent protein catabolic process"/>
    <property type="evidence" value="ECO:0007669"/>
    <property type="project" value="TreeGrafter"/>
</dbReference>
<feature type="region of interest" description="Disordered" evidence="1">
    <location>
        <begin position="539"/>
        <end position="573"/>
    </location>
</feature>
<keyword evidence="3" id="KW-1185">Reference proteome</keyword>
<dbReference type="EMBL" id="JAAAID010000095">
    <property type="protein sequence ID" value="KAG0022633.1"/>
    <property type="molecule type" value="Genomic_DNA"/>
</dbReference>
<feature type="region of interest" description="Disordered" evidence="1">
    <location>
        <begin position="435"/>
        <end position="469"/>
    </location>
</feature>
<dbReference type="SMART" id="SM00367">
    <property type="entry name" value="LRR_CC"/>
    <property type="match status" value="4"/>
</dbReference>
<dbReference type="Pfam" id="PF13516">
    <property type="entry name" value="LRR_6"/>
    <property type="match status" value="1"/>
</dbReference>
<dbReference type="InterPro" id="IPR001611">
    <property type="entry name" value="Leu-rich_rpt"/>
</dbReference>
<proteinExistence type="predicted"/>
<name>A0A9P6N2B4_9FUNG</name>
<sequence>MTSIHPLNIPEILDVILNCESILKPDDLQVTSLVCRSWAQISRRALWRDLELTSESWIDPYYEALFTQLRKHGSFLRYLRLPHVSSTSGGTNVMLRICDSAYGIQHLELMDSEIDDGALTFIAEACPKLKSLDLSRNEAVTFSEIIKDHQIAHGYDHAGMKNGMESMPISKSTMKEMDLVPTATSPAQYEGAPYSVYAVTKQRDIFNREYSSNGQQLLYQNQQPNQAQLQARLTSFCCHDAEPDHCISSERRPLPKPNLLQMQKPFMYLEELSLVFCLGITNNEFQALFWSFRDKNLRSLNLQFTNIEDSGLETLARALTLPLSAKSKSKSGSYTGLKSINVSYCSRITARGIKALVEGCPQLLDLDFLCCDQVSAECFRGPLPWACVSLRSLEFTFHPRVLFTKGRWRGEVSETIEQTDGIDGSLVQVLDEDQDSAQDIPHVEQSRQKQSEEHEDRVEDKPSHEKESVRDDYFAMFRQLRRLSQLRSLHIYNSPGLNSSVNSLDSAETWIEQGSGSVGMAEPSHVYEFVPDAPLSSQINTSPMQEDTMGDEGSSSSSSSTAHTITDLTYRSNHESDSRELRLTLLASEDEVSNSTNSIQQFKSCRVSESSPVSLGSDPLDNLTGPITLHPFSHKMGFKALGRLKNLRTLTLYERSSITLGQSEVRWIGNMFPQLSLLQLRGAIETSDDAIKQLKTRRPKIQVQVCSLFEN</sequence>
<evidence type="ECO:0000313" key="2">
    <source>
        <dbReference type="EMBL" id="KAG0022633.1"/>
    </source>
</evidence>
<dbReference type="SUPFAM" id="SSF52047">
    <property type="entry name" value="RNI-like"/>
    <property type="match status" value="1"/>
</dbReference>
<dbReference type="GO" id="GO:0019005">
    <property type="term" value="C:SCF ubiquitin ligase complex"/>
    <property type="evidence" value="ECO:0007669"/>
    <property type="project" value="TreeGrafter"/>
</dbReference>
<dbReference type="PANTHER" id="PTHR13318">
    <property type="entry name" value="PARTNER OF PAIRED, ISOFORM B-RELATED"/>
    <property type="match status" value="1"/>
</dbReference>
<evidence type="ECO:0008006" key="4">
    <source>
        <dbReference type="Google" id="ProtNLM"/>
    </source>
</evidence>
<comment type="caution">
    <text evidence="2">The sequence shown here is derived from an EMBL/GenBank/DDBJ whole genome shotgun (WGS) entry which is preliminary data.</text>
</comment>
<evidence type="ECO:0000256" key="1">
    <source>
        <dbReference type="SAM" id="MobiDB-lite"/>
    </source>
</evidence>
<evidence type="ECO:0000313" key="3">
    <source>
        <dbReference type="Proteomes" id="UP000703661"/>
    </source>
</evidence>
<dbReference type="AlphaFoldDB" id="A0A9P6N2B4"/>
<feature type="compositionally biased region" description="Polar residues" evidence="1">
    <location>
        <begin position="561"/>
        <end position="571"/>
    </location>
</feature>
<dbReference type="InterPro" id="IPR032675">
    <property type="entry name" value="LRR_dom_sf"/>
</dbReference>
<gene>
    <name evidence="2" type="ORF">BGZ80_011578</name>
</gene>
<dbReference type="InterPro" id="IPR006553">
    <property type="entry name" value="Leu-rich_rpt_Cys-con_subtyp"/>
</dbReference>
<feature type="compositionally biased region" description="Basic and acidic residues" evidence="1">
    <location>
        <begin position="441"/>
        <end position="469"/>
    </location>
</feature>